<reference evidence="8 11" key="1">
    <citation type="submission" date="2016-06" db="EMBL/GenBank/DDBJ databases">
        <title>Draft genome of Moraxella lacunata CCUG 57757A.</title>
        <authorList>
            <person name="Salva-Serra F."/>
            <person name="Engstrom-Jakobsson H."/>
            <person name="Thorell K."/>
            <person name="Gonzales-Siles L."/>
            <person name="Karlsson R."/>
            <person name="Boulund F."/>
            <person name="Engstrand L."/>
            <person name="Kristiansson E."/>
            <person name="Moore E."/>
        </authorList>
    </citation>
    <scope>NUCLEOTIDE SEQUENCE [LARGE SCALE GENOMIC DNA]</scope>
    <source>
        <strain evidence="8 11">CCUG 57757A</strain>
    </source>
</reference>
<reference evidence="10 13" key="4">
    <citation type="submission" date="2018-06" db="EMBL/GenBank/DDBJ databases">
        <authorList>
            <consortium name="Pathogen Informatics"/>
            <person name="Doyle S."/>
        </authorList>
    </citation>
    <scope>NUCLEOTIDE SEQUENCE [LARGE SCALE GENOMIC DNA]</scope>
    <source>
        <strain evidence="10 13">NCTC7911</strain>
    </source>
</reference>
<evidence type="ECO:0000313" key="12">
    <source>
        <dbReference type="Proteomes" id="UP000191025"/>
    </source>
</evidence>
<dbReference type="InterPro" id="IPR014025">
    <property type="entry name" value="Glutaredoxin_subgr"/>
</dbReference>
<keyword evidence="4" id="KW-1015">Disulfide bond</keyword>
<dbReference type="GO" id="GO:0015035">
    <property type="term" value="F:protein-disulfide reductase activity"/>
    <property type="evidence" value="ECO:0007669"/>
    <property type="project" value="TreeGrafter"/>
</dbReference>
<dbReference type="Gene3D" id="3.40.30.10">
    <property type="entry name" value="Glutaredoxin"/>
    <property type="match status" value="1"/>
</dbReference>
<dbReference type="PROSITE" id="PS00195">
    <property type="entry name" value="GLUTAREDOXIN_1"/>
    <property type="match status" value="1"/>
</dbReference>
<evidence type="ECO:0000313" key="9">
    <source>
        <dbReference type="EMBL" id="OPH33677.1"/>
    </source>
</evidence>
<evidence type="ECO:0000313" key="11">
    <source>
        <dbReference type="Proteomes" id="UP000092607"/>
    </source>
</evidence>
<accession>A0A1B8Q5Z0</accession>
<dbReference type="Pfam" id="PF00462">
    <property type="entry name" value="Glutaredoxin"/>
    <property type="match status" value="1"/>
</dbReference>
<evidence type="ECO:0000313" key="10">
    <source>
        <dbReference type="EMBL" id="STY98849.1"/>
    </source>
</evidence>
<dbReference type="InterPro" id="IPR036249">
    <property type="entry name" value="Thioredoxin-like_sf"/>
</dbReference>
<evidence type="ECO:0000256" key="2">
    <source>
        <dbReference type="ARBA" id="ARBA00022448"/>
    </source>
</evidence>
<dbReference type="GO" id="GO:0045454">
    <property type="term" value="P:cell redox homeostasis"/>
    <property type="evidence" value="ECO:0007669"/>
    <property type="project" value="InterPro"/>
</dbReference>
<comment type="function">
    <text evidence="6">Has a glutathione-disulfide oxidoreductase activity in the presence of NADPH and glutathione reductase. Reduces low molecular weight disulfides and proteins.</text>
</comment>
<dbReference type="RefSeq" id="WP_062498975.1">
    <property type="nucleotide sequence ID" value="NZ_JARDJM010000001.1"/>
</dbReference>
<keyword evidence="5 6" id="KW-0676">Redox-active center</keyword>
<dbReference type="InterPro" id="IPR011900">
    <property type="entry name" value="GRX_bact"/>
</dbReference>
<dbReference type="EMBL" id="LZMS01000037">
    <property type="protein sequence ID" value="OBX65114.1"/>
    <property type="molecule type" value="Genomic_DNA"/>
</dbReference>
<feature type="domain" description="Glutaredoxin" evidence="7">
    <location>
        <begin position="4"/>
        <end position="65"/>
    </location>
</feature>
<dbReference type="SUPFAM" id="SSF52833">
    <property type="entry name" value="Thioredoxin-like"/>
    <property type="match status" value="1"/>
</dbReference>
<protein>
    <recommendedName>
        <fullName evidence="6">Glutaredoxin</fullName>
    </recommendedName>
</protein>
<evidence type="ECO:0000256" key="6">
    <source>
        <dbReference type="RuleBase" id="RU364065"/>
    </source>
</evidence>
<dbReference type="OrthoDB" id="9814618at2"/>
<dbReference type="PROSITE" id="PS51354">
    <property type="entry name" value="GLUTAREDOXIN_2"/>
    <property type="match status" value="1"/>
</dbReference>
<name>A0A1B8Q5Z0_MORLA</name>
<evidence type="ECO:0000313" key="13">
    <source>
        <dbReference type="Proteomes" id="UP000254107"/>
    </source>
</evidence>
<reference evidence="9" key="3">
    <citation type="submission" date="2017-03" db="EMBL/GenBank/DDBJ databases">
        <authorList>
            <person name="Afonso C.L."/>
            <person name="Miller P.J."/>
            <person name="Scott M.A."/>
            <person name="Spackman E."/>
            <person name="Goraichik I."/>
            <person name="Dimitrov K.M."/>
            <person name="Suarez D.L."/>
            <person name="Swayne D.E."/>
        </authorList>
    </citation>
    <scope>NUCLEOTIDE SEQUENCE</scope>
    <source>
        <strain evidence="9">CCUG 4441</strain>
    </source>
</reference>
<evidence type="ECO:0000256" key="4">
    <source>
        <dbReference type="ARBA" id="ARBA00023157"/>
    </source>
</evidence>
<dbReference type="PRINTS" id="PR00160">
    <property type="entry name" value="GLUTAREDOXIN"/>
</dbReference>
<dbReference type="NCBIfam" id="TIGR02181">
    <property type="entry name" value="GRX_bact"/>
    <property type="match status" value="1"/>
</dbReference>
<evidence type="ECO:0000259" key="7">
    <source>
        <dbReference type="Pfam" id="PF00462"/>
    </source>
</evidence>
<dbReference type="AlphaFoldDB" id="A0A1B8Q5Z0"/>
<dbReference type="PANTHER" id="PTHR46679">
    <property type="match status" value="1"/>
</dbReference>
<keyword evidence="6" id="KW-0963">Cytoplasm</keyword>
<dbReference type="GeneID" id="302268892"/>
<dbReference type="PANTHER" id="PTHR46679:SF1">
    <property type="entry name" value="GLUTAREDOXIN-2, MITOCHONDRIAL"/>
    <property type="match status" value="1"/>
</dbReference>
<organism evidence="8 11">
    <name type="scientific">Moraxella lacunata</name>
    <dbReference type="NCBI Taxonomy" id="477"/>
    <lineage>
        <taxon>Bacteria</taxon>
        <taxon>Pseudomonadati</taxon>
        <taxon>Pseudomonadota</taxon>
        <taxon>Gammaproteobacteria</taxon>
        <taxon>Moraxellales</taxon>
        <taxon>Moraxellaceae</taxon>
        <taxon>Moraxella</taxon>
    </lineage>
</organism>
<evidence type="ECO:0000256" key="1">
    <source>
        <dbReference type="ARBA" id="ARBA00007787"/>
    </source>
</evidence>
<keyword evidence="3 6" id="KW-0249">Electron transport</keyword>
<proteinExistence type="inferred from homology"/>
<dbReference type="InterPro" id="IPR011767">
    <property type="entry name" value="GLR_AS"/>
</dbReference>
<evidence type="ECO:0000256" key="3">
    <source>
        <dbReference type="ARBA" id="ARBA00022982"/>
    </source>
</evidence>
<dbReference type="EMBL" id="UGQC01000001">
    <property type="protein sequence ID" value="STY98849.1"/>
    <property type="molecule type" value="Genomic_DNA"/>
</dbReference>
<dbReference type="EMBL" id="MXAN01000103">
    <property type="protein sequence ID" value="OPH33677.1"/>
    <property type="molecule type" value="Genomic_DNA"/>
</dbReference>
<reference evidence="12" key="2">
    <citation type="submission" date="2017-03" db="EMBL/GenBank/DDBJ databases">
        <title>Draft genome sequence of Moraxella equi CCUG 4950T type strain.</title>
        <authorList>
            <person name="Salva-Serra F."/>
            <person name="Engstrom-Jakobsson H."/>
            <person name="Thorell K."/>
            <person name="Jaen-Luchoro D."/>
            <person name="Gonzales-Siles L."/>
            <person name="Karlsson R."/>
            <person name="Yazdan S."/>
            <person name="Boulund F."/>
            <person name="Johnning A."/>
            <person name="Engstrand L."/>
            <person name="Kristiansson E."/>
            <person name="Moore E."/>
        </authorList>
    </citation>
    <scope>NUCLEOTIDE SEQUENCE [LARGE SCALE GENOMIC DNA]</scope>
    <source>
        <strain evidence="12">CCUG 4441</strain>
    </source>
</reference>
<dbReference type="Proteomes" id="UP000092607">
    <property type="component" value="Unassembled WGS sequence"/>
</dbReference>
<evidence type="ECO:0000313" key="8">
    <source>
        <dbReference type="EMBL" id="OBX65114.1"/>
    </source>
</evidence>
<dbReference type="GO" id="GO:0015038">
    <property type="term" value="F:glutathione disulfide oxidoreductase activity"/>
    <property type="evidence" value="ECO:0007669"/>
    <property type="project" value="UniProtKB-UniRule"/>
</dbReference>
<keyword evidence="13" id="KW-1185">Reference proteome</keyword>
<comment type="similarity">
    <text evidence="1 6">Belongs to the glutaredoxin family.</text>
</comment>
<dbReference type="Proteomes" id="UP000254107">
    <property type="component" value="Unassembled WGS sequence"/>
</dbReference>
<keyword evidence="2 6" id="KW-0813">Transport</keyword>
<evidence type="ECO:0000256" key="5">
    <source>
        <dbReference type="ARBA" id="ARBA00023284"/>
    </source>
</evidence>
<dbReference type="Proteomes" id="UP000191025">
    <property type="component" value="Unassembled WGS sequence"/>
</dbReference>
<dbReference type="InterPro" id="IPR002109">
    <property type="entry name" value="Glutaredoxin"/>
</dbReference>
<gene>
    <name evidence="10" type="primary">grxC</name>
    <name evidence="8" type="ORF">A9309_03400</name>
    <name evidence="9" type="ORF">B5J94_12570</name>
    <name evidence="10" type="ORF">NCTC7911_00215</name>
</gene>
<sequence length="86" mass="9904">MKPVTIYVKQTCPYCINAKRLLEHKGVMYTEFDVTKMSETELEEVAVKTNHYRTVPKIFIGDTFIGGFDNLNKLDREGKLDEMLSA</sequence>
<dbReference type="CDD" id="cd03418">
    <property type="entry name" value="GRX_GRXb_1_3_like"/>
    <property type="match status" value="1"/>
</dbReference>